<organism evidence="6 7">
    <name type="scientific">Trifolium subterraneum</name>
    <name type="common">Subterranean clover</name>
    <dbReference type="NCBI Taxonomy" id="3900"/>
    <lineage>
        <taxon>Eukaryota</taxon>
        <taxon>Viridiplantae</taxon>
        <taxon>Streptophyta</taxon>
        <taxon>Embryophyta</taxon>
        <taxon>Tracheophyta</taxon>
        <taxon>Spermatophyta</taxon>
        <taxon>Magnoliopsida</taxon>
        <taxon>eudicotyledons</taxon>
        <taxon>Gunneridae</taxon>
        <taxon>Pentapetalae</taxon>
        <taxon>rosids</taxon>
        <taxon>fabids</taxon>
        <taxon>Fabales</taxon>
        <taxon>Fabaceae</taxon>
        <taxon>Papilionoideae</taxon>
        <taxon>50 kb inversion clade</taxon>
        <taxon>NPAAA clade</taxon>
        <taxon>Hologalegina</taxon>
        <taxon>IRL clade</taxon>
        <taxon>Trifolieae</taxon>
        <taxon>Trifolium</taxon>
    </lineage>
</organism>
<dbReference type="SMART" id="SM00848">
    <property type="entry name" value="Inhibitor_I29"/>
    <property type="match status" value="1"/>
</dbReference>
<accession>A0A2Z6NL87</accession>
<keyword evidence="3" id="KW-0378">Hydrolase</keyword>
<dbReference type="InterPro" id="IPR013201">
    <property type="entry name" value="Prot_inhib_I29"/>
</dbReference>
<evidence type="ECO:0000256" key="2">
    <source>
        <dbReference type="ARBA" id="ARBA00022670"/>
    </source>
</evidence>
<dbReference type="SUPFAM" id="SSF54001">
    <property type="entry name" value="Cysteine proteinases"/>
    <property type="match status" value="1"/>
</dbReference>
<reference evidence="7" key="1">
    <citation type="journal article" date="2017" name="Front. Plant Sci.">
        <title>Climate Clever Clovers: New Paradigm to Reduce the Environmental Footprint of Ruminants by Breeding Low Methanogenic Forages Utilizing Haplotype Variation.</title>
        <authorList>
            <person name="Kaur P."/>
            <person name="Appels R."/>
            <person name="Bayer P.E."/>
            <person name="Keeble-Gagnere G."/>
            <person name="Wang J."/>
            <person name="Hirakawa H."/>
            <person name="Shirasawa K."/>
            <person name="Vercoe P."/>
            <person name="Stefanova K."/>
            <person name="Durmic Z."/>
            <person name="Nichols P."/>
            <person name="Revell C."/>
            <person name="Isobe S.N."/>
            <person name="Edwards D."/>
            <person name="Erskine W."/>
        </authorList>
    </citation>
    <scope>NUCLEOTIDE SEQUENCE [LARGE SCALE GENOMIC DNA]</scope>
    <source>
        <strain evidence="7">cv. Daliak</strain>
    </source>
</reference>
<dbReference type="Pfam" id="PF08246">
    <property type="entry name" value="Inhibitor_I29"/>
    <property type="match status" value="1"/>
</dbReference>
<evidence type="ECO:0000313" key="7">
    <source>
        <dbReference type="Proteomes" id="UP000242715"/>
    </source>
</evidence>
<evidence type="ECO:0000256" key="4">
    <source>
        <dbReference type="ARBA" id="ARBA00022807"/>
    </source>
</evidence>
<dbReference type="Pfam" id="PF00112">
    <property type="entry name" value="Peptidase_C1"/>
    <property type="match status" value="1"/>
</dbReference>
<dbReference type="GO" id="GO:0006508">
    <property type="term" value="P:proteolysis"/>
    <property type="evidence" value="ECO:0007669"/>
    <property type="project" value="UniProtKB-KW"/>
</dbReference>
<dbReference type="Gene3D" id="1.10.287.2250">
    <property type="match status" value="1"/>
</dbReference>
<comment type="similarity">
    <text evidence="1">Belongs to the peptidase C1 family.</text>
</comment>
<dbReference type="OrthoDB" id="10253408at2759"/>
<proteinExistence type="inferred from homology"/>
<dbReference type="Gene3D" id="3.90.70.10">
    <property type="entry name" value="Cysteine proteinases"/>
    <property type="match status" value="1"/>
</dbReference>
<evidence type="ECO:0000313" key="6">
    <source>
        <dbReference type="EMBL" id="GAU44456.1"/>
    </source>
</evidence>
<dbReference type="AlphaFoldDB" id="A0A2Z6NL87"/>
<dbReference type="InterPro" id="IPR000668">
    <property type="entry name" value="Peptidase_C1A_C"/>
</dbReference>
<gene>
    <name evidence="6" type="ORF">TSUD_93100</name>
</gene>
<dbReference type="EMBL" id="DF974044">
    <property type="protein sequence ID" value="GAU44456.1"/>
    <property type="molecule type" value="Genomic_DNA"/>
</dbReference>
<dbReference type="PANTHER" id="PTHR12411">
    <property type="entry name" value="CYSTEINE PROTEASE FAMILY C1-RELATED"/>
    <property type="match status" value="1"/>
</dbReference>
<name>A0A2Z6NL87_TRISU</name>
<keyword evidence="2" id="KW-0645">Protease</keyword>
<keyword evidence="7" id="KW-1185">Reference proteome</keyword>
<sequence length="231" mass="26984">MSRKLQQSSSSLQERHDQWMTKYDKVYKDDAEKEKRFKIFKDNVEYIESFNAVNNKPYMLSVNHLADLTLGEFKASRNGYKKRSLEFTTTSFKYEYVTDIPEAIDWRIKGAVTPIKDQGQCGQRYKLHHPSSAPRLCMHVCPLEELLAYDYPRIFRITLLASPPSTPGMPFVLSKSCLAPNQPWIFRWFNKLQQLTPLASNYLQLSYKLPSLITVAFNCLHKVLHFFTIET</sequence>
<protein>
    <recommendedName>
        <fullName evidence="5">Cathepsin propeptide inhibitor domain-containing protein</fullName>
    </recommendedName>
</protein>
<dbReference type="GO" id="GO:0008234">
    <property type="term" value="F:cysteine-type peptidase activity"/>
    <property type="evidence" value="ECO:0007669"/>
    <property type="project" value="UniProtKB-KW"/>
</dbReference>
<evidence type="ECO:0000259" key="5">
    <source>
        <dbReference type="SMART" id="SM00848"/>
    </source>
</evidence>
<dbReference type="InterPro" id="IPR013128">
    <property type="entry name" value="Peptidase_C1A"/>
</dbReference>
<evidence type="ECO:0000256" key="3">
    <source>
        <dbReference type="ARBA" id="ARBA00022801"/>
    </source>
</evidence>
<feature type="domain" description="Cathepsin propeptide inhibitor" evidence="5">
    <location>
        <begin position="16"/>
        <end position="73"/>
    </location>
</feature>
<dbReference type="Proteomes" id="UP000242715">
    <property type="component" value="Unassembled WGS sequence"/>
</dbReference>
<keyword evidence="4" id="KW-0788">Thiol protease</keyword>
<dbReference type="InterPro" id="IPR038765">
    <property type="entry name" value="Papain-like_cys_pep_sf"/>
</dbReference>
<evidence type="ECO:0000256" key="1">
    <source>
        <dbReference type="ARBA" id="ARBA00008455"/>
    </source>
</evidence>